<reference evidence="1 2" key="1">
    <citation type="journal article" date="2023" name="Sci. Data">
        <title>Genome assembly of the Korean intertidal mud-creeper Batillaria attramentaria.</title>
        <authorList>
            <person name="Patra A.K."/>
            <person name="Ho P.T."/>
            <person name="Jun S."/>
            <person name="Lee S.J."/>
            <person name="Kim Y."/>
            <person name="Won Y.J."/>
        </authorList>
    </citation>
    <scope>NUCLEOTIDE SEQUENCE [LARGE SCALE GENOMIC DNA]</scope>
    <source>
        <strain evidence="1">Wonlab-2016</strain>
    </source>
</reference>
<accession>A0ABD0J3B0</accession>
<proteinExistence type="predicted"/>
<organism evidence="1 2">
    <name type="scientific">Batillaria attramentaria</name>
    <dbReference type="NCBI Taxonomy" id="370345"/>
    <lineage>
        <taxon>Eukaryota</taxon>
        <taxon>Metazoa</taxon>
        <taxon>Spiralia</taxon>
        <taxon>Lophotrochozoa</taxon>
        <taxon>Mollusca</taxon>
        <taxon>Gastropoda</taxon>
        <taxon>Caenogastropoda</taxon>
        <taxon>Sorbeoconcha</taxon>
        <taxon>Cerithioidea</taxon>
        <taxon>Batillariidae</taxon>
        <taxon>Batillaria</taxon>
    </lineage>
</organism>
<protein>
    <submittedName>
        <fullName evidence="1">Uncharacterized protein</fullName>
    </submittedName>
</protein>
<dbReference type="Proteomes" id="UP001519460">
    <property type="component" value="Unassembled WGS sequence"/>
</dbReference>
<comment type="caution">
    <text evidence="1">The sequence shown here is derived from an EMBL/GenBank/DDBJ whole genome shotgun (WGS) entry which is preliminary data.</text>
</comment>
<dbReference type="AlphaFoldDB" id="A0ABD0J3B0"/>
<gene>
    <name evidence="1" type="ORF">BaRGS_00039485</name>
</gene>
<name>A0ABD0J3B0_9CAEN</name>
<sequence length="195" mass="22377">MFCPSDQILFPFPYEAVDFGALSCPLKTLKILHNTSLFFLEELFSSYQNPSVFFANSYVNNYVHSCVNSHVNSYLNGHVNSRVNSYVNSHISSYVTSHFNGYVNDYVSSYVNAHVNRYVNSHVNSYVNMHVNSYVNNYLRTERLKVSGDGRLVVTINVNRGNTFSTCYGLRSARSFLFRYMPLLTFQCLKGFADR</sequence>
<evidence type="ECO:0000313" key="2">
    <source>
        <dbReference type="Proteomes" id="UP001519460"/>
    </source>
</evidence>
<evidence type="ECO:0000313" key="1">
    <source>
        <dbReference type="EMBL" id="KAK7455343.1"/>
    </source>
</evidence>
<dbReference type="EMBL" id="JACVVK020000693">
    <property type="protein sequence ID" value="KAK7455343.1"/>
    <property type="molecule type" value="Genomic_DNA"/>
</dbReference>
<keyword evidence="2" id="KW-1185">Reference proteome</keyword>